<dbReference type="GeneID" id="77676526"/>
<reference evidence="2 3" key="1">
    <citation type="journal article" date="2014" name="Genome Announc.">
        <title>Genome Sequence of the Microsporidian Species Nematocida sp1 Strain ERTm6 (ATCC PRA-372).</title>
        <authorList>
            <person name="Bakowski M.A."/>
            <person name="Priest M."/>
            <person name="Young S."/>
            <person name="Cuomo C.A."/>
            <person name="Troemel E.R."/>
        </authorList>
    </citation>
    <scope>NUCLEOTIDE SEQUENCE [LARGE SCALE GENOMIC DNA]</scope>
    <source>
        <strain evidence="2 3">ERTm6</strain>
    </source>
</reference>
<dbReference type="Proteomes" id="UP000054524">
    <property type="component" value="Unassembled WGS sequence"/>
</dbReference>
<proteinExistence type="predicted"/>
<evidence type="ECO:0000313" key="2">
    <source>
        <dbReference type="EMBL" id="KFG26430.1"/>
    </source>
</evidence>
<feature type="coiled-coil region" evidence="1">
    <location>
        <begin position="575"/>
        <end position="665"/>
    </location>
</feature>
<keyword evidence="1" id="KW-0175">Coiled coil</keyword>
<comment type="caution">
    <text evidence="2">The sequence shown here is derived from an EMBL/GenBank/DDBJ whole genome shotgun (WGS) entry which is preliminary data.</text>
</comment>
<dbReference type="EMBL" id="AKIJ01000003">
    <property type="protein sequence ID" value="KFG26430.1"/>
    <property type="molecule type" value="Genomic_DNA"/>
</dbReference>
<accession>A0A086J2R2</accession>
<dbReference type="RefSeq" id="XP_052904985.1">
    <property type="nucleotide sequence ID" value="XM_053049180.1"/>
</dbReference>
<gene>
    <name evidence="2" type="ORF">NESG_01553</name>
</gene>
<name>A0A086J2R2_NEMA1</name>
<keyword evidence="3" id="KW-1185">Reference proteome</keyword>
<evidence type="ECO:0000256" key="1">
    <source>
        <dbReference type="SAM" id="Coils"/>
    </source>
</evidence>
<dbReference type="HOGENOM" id="CLU_009683_0_0_1"/>
<dbReference type="AlphaFoldDB" id="A0A086J2R2"/>
<evidence type="ECO:0000313" key="3">
    <source>
        <dbReference type="Proteomes" id="UP000054524"/>
    </source>
</evidence>
<protein>
    <submittedName>
        <fullName evidence="2">Uncharacterized protein</fullName>
    </submittedName>
</protein>
<organism evidence="2 3">
    <name type="scientific">Nematocida ausubeli (strain ATCC PRA-371 / ERTm2)</name>
    <name type="common">Nematode killer fungus</name>
    <dbReference type="NCBI Taxonomy" id="1913371"/>
    <lineage>
        <taxon>Eukaryota</taxon>
        <taxon>Fungi</taxon>
        <taxon>Fungi incertae sedis</taxon>
        <taxon>Microsporidia</taxon>
        <taxon>Nematocida</taxon>
    </lineage>
</organism>
<sequence length="1051" mass="122793">MFSMAKSSLSKRKSQLLETKEVAIEDLRVHRIKHEKKRKAIWRAKLYMLIGLAILCHVWDRVLTVDKLINVQVKADTITEEGSIDSEIKPVLKEEASDIGFIHNKRFFSPEIKIEHSIVVAKGVPKDPTYTYTRDHRQDRVHPTLPYEGDLLRYKKEYFTTLLELFPSIYGYVSIWSDREDSFFSFINRVDVKEYKYKILASLLLLLVEGVDLPLEIDEIESETYLVLKKADGIKEHFRLNMNTSVKIGKDADSLYVFKKVLQKRAVDVISFFIQNRENKVFTEDKGSSEPSDCDMHEKVQFIDSPAFLIQTYIRHCLESTKEVILFRKIVRDLLNECIKKGKANPEKNQREQTLPAQEKDLFRRYFISGGQRSNSPQHIAANRQIKEMLFKNPIEISINSLYLEPVADVVPVQRNIENLSSSSSAHIINLLDDEHIQKNAIPIPSPGFTDYGETVLLGLFFTIAYNPKENIFTVDHIKSASEELKSFFRKHKYMYGAVSKEMHDDWNQVVGGLSNQDIQYMRPDRNQLVPGIINMLHVIKEIAGVGDTKKINDFRLRLYMIEEEQRILEVRMLYQKLTQDEEATKEEKNEMKLQILRVINSERLKTIRILEDRIKEKEYREKADEIKLTIQELMDIDALYKKYIEKEEALKTELGNDIKEYLTEIIKKGPEFSGIFKQTFEESYSDLFGVLHIDCDTELAYYYRFVASFRYNPNMIELDCKATFAIEQASYPLHNKQFGVFERNALVWAIYEFKEKNRSRLNEMLQPTLFYDNECRNVDVHLLDPLMRIQKYKIYVVWALLLHAIDRNLDSDHSFVRLADNLLESARCMDSDERNEMFMLLSFISVDKYYPHITIDKHAYEKEEYFAKAINNLLELANSATLVSNKTYANIITDILIRLIYLKGNGCREFKTFAGELSRIPEAGDLFVKILTLDGTTMEYITRVAQFTQGMGNEDRADCKGYLNMFLMWIIQNKSESKCSYWKDIVKRCCDLIEVTELEKSDFSFLWRSLAKSSSSLLESIQPTVCDKDDAESMKRFRSIKKVLNTSRRQ</sequence>